<dbReference type="PANTHER" id="PTHR43712">
    <property type="entry name" value="PUTATIVE (AFU_ORTHOLOGUE AFUA_4G14580)-RELATED"/>
    <property type="match status" value="1"/>
</dbReference>
<evidence type="ECO:0000313" key="6">
    <source>
        <dbReference type="Proteomes" id="UP000266188"/>
    </source>
</evidence>
<dbReference type="GO" id="GO:0032259">
    <property type="term" value="P:methylation"/>
    <property type="evidence" value="ECO:0007669"/>
    <property type="project" value="UniProtKB-KW"/>
</dbReference>
<reference evidence="6" key="1">
    <citation type="submission" date="2017-02" db="EMBL/GenBank/DDBJ databases">
        <authorList>
            <person name="Tafer H."/>
            <person name="Lopandic K."/>
        </authorList>
    </citation>
    <scope>NUCLEOTIDE SEQUENCE [LARGE SCALE GENOMIC DNA]</scope>
    <source>
        <strain evidence="6">CBS 366.77</strain>
    </source>
</reference>
<dbReference type="AlphaFoldDB" id="A0A3A2Z4H7"/>
<dbReference type="OrthoDB" id="1606438at2759"/>
<evidence type="ECO:0000256" key="2">
    <source>
        <dbReference type="ARBA" id="ARBA00022679"/>
    </source>
</evidence>
<evidence type="ECO:0000256" key="3">
    <source>
        <dbReference type="ARBA" id="ARBA00022691"/>
    </source>
</evidence>
<dbReference type="InterPro" id="IPR016461">
    <property type="entry name" value="COMT-like"/>
</dbReference>
<dbReference type="PANTHER" id="PTHR43712:SF19">
    <property type="entry name" value="DUAL O-METHYLTRANSFERASE_FAD-DEPENDENT MONOOXYGENASE ELCB"/>
    <property type="match status" value="1"/>
</dbReference>
<dbReference type="GO" id="GO:0044550">
    <property type="term" value="P:secondary metabolite biosynthetic process"/>
    <property type="evidence" value="ECO:0007669"/>
    <property type="project" value="UniProtKB-ARBA"/>
</dbReference>
<feature type="domain" description="O-methyltransferase C-terminal" evidence="4">
    <location>
        <begin position="2"/>
        <end position="77"/>
    </location>
</feature>
<sequence>MILHDWPDEDAARILANLVPAMSNRSRVLVMDIILPAPGSVPVSRERILRLRDMTMMQVFNSHERGLDDWKAVFQKADGRLRLLNVHQPVGSAMSLMELGLD</sequence>
<dbReference type="EMBL" id="MVGC01001632">
    <property type="protein sequence ID" value="RJE17093.1"/>
    <property type="molecule type" value="Genomic_DNA"/>
</dbReference>
<keyword evidence="3" id="KW-0949">S-adenosyl-L-methionine</keyword>
<dbReference type="Gene3D" id="3.40.50.150">
    <property type="entry name" value="Vaccinia Virus protein VP39"/>
    <property type="match status" value="1"/>
</dbReference>
<dbReference type="SUPFAM" id="SSF53335">
    <property type="entry name" value="S-adenosyl-L-methionine-dependent methyltransferases"/>
    <property type="match status" value="1"/>
</dbReference>
<evidence type="ECO:0000256" key="1">
    <source>
        <dbReference type="ARBA" id="ARBA00022603"/>
    </source>
</evidence>
<keyword evidence="1 5" id="KW-0489">Methyltransferase</keyword>
<organism evidence="5 6">
    <name type="scientific">Aspergillus sclerotialis</name>
    <dbReference type="NCBI Taxonomy" id="2070753"/>
    <lineage>
        <taxon>Eukaryota</taxon>
        <taxon>Fungi</taxon>
        <taxon>Dikarya</taxon>
        <taxon>Ascomycota</taxon>
        <taxon>Pezizomycotina</taxon>
        <taxon>Eurotiomycetes</taxon>
        <taxon>Eurotiomycetidae</taxon>
        <taxon>Eurotiales</taxon>
        <taxon>Aspergillaceae</taxon>
        <taxon>Aspergillus</taxon>
        <taxon>Aspergillus subgen. Polypaecilum</taxon>
    </lineage>
</organism>
<evidence type="ECO:0000259" key="4">
    <source>
        <dbReference type="Pfam" id="PF00891"/>
    </source>
</evidence>
<keyword evidence="2 5" id="KW-0808">Transferase</keyword>
<dbReference type="Proteomes" id="UP000266188">
    <property type="component" value="Unassembled WGS sequence"/>
</dbReference>
<dbReference type="InterPro" id="IPR001077">
    <property type="entry name" value="COMT_C"/>
</dbReference>
<dbReference type="GO" id="GO:0008171">
    <property type="term" value="F:O-methyltransferase activity"/>
    <property type="evidence" value="ECO:0007669"/>
    <property type="project" value="InterPro"/>
</dbReference>
<name>A0A3A2Z4H7_9EURO</name>
<gene>
    <name evidence="5" type="ORF">PHISCL_10570</name>
</gene>
<dbReference type="PROSITE" id="PS51683">
    <property type="entry name" value="SAM_OMT_II"/>
    <property type="match status" value="1"/>
</dbReference>
<protein>
    <submittedName>
        <fullName evidence="5">O-methyltransferase</fullName>
    </submittedName>
</protein>
<evidence type="ECO:0000313" key="5">
    <source>
        <dbReference type="EMBL" id="RJE17093.1"/>
    </source>
</evidence>
<keyword evidence="6" id="KW-1185">Reference proteome</keyword>
<comment type="caution">
    <text evidence="5">The sequence shown here is derived from an EMBL/GenBank/DDBJ whole genome shotgun (WGS) entry which is preliminary data.</text>
</comment>
<proteinExistence type="predicted"/>
<dbReference type="InterPro" id="IPR029063">
    <property type="entry name" value="SAM-dependent_MTases_sf"/>
</dbReference>
<accession>A0A3A2Z4H7</accession>
<dbReference type="Pfam" id="PF00891">
    <property type="entry name" value="Methyltransf_2"/>
    <property type="match status" value="1"/>
</dbReference>